<name>A0A5Q0H6Z7_SACSY</name>
<dbReference type="OrthoDB" id="8096666at2"/>
<dbReference type="AlphaFoldDB" id="A0A5Q0H6Z7"/>
<dbReference type="KEGG" id="ssyi:EKG83_33580"/>
<reference evidence="2" key="1">
    <citation type="journal article" date="2021" name="Curr. Microbiol.">
        <title>Complete genome of nocamycin-producing strain Saccharothrix syringae NRRL B-16468 reveals the biosynthetic potential for secondary metabolites.</title>
        <authorList>
            <person name="Mo X."/>
            <person name="Yang S."/>
        </authorList>
    </citation>
    <scope>NUCLEOTIDE SEQUENCE [LARGE SCALE GENOMIC DNA]</scope>
    <source>
        <strain evidence="2">ATCC 51364 / DSM 43886 / JCM 6844 / KCTC 9398 / NBRC 14523 / NRRL B-16468 / INA 2240</strain>
    </source>
</reference>
<proteinExistence type="predicted"/>
<dbReference type="EMBL" id="CP034550">
    <property type="protein sequence ID" value="QFZ21675.1"/>
    <property type="molecule type" value="Genomic_DNA"/>
</dbReference>
<gene>
    <name evidence="1" type="ORF">EKG83_33580</name>
</gene>
<organism evidence="1 2">
    <name type="scientific">Saccharothrix syringae</name>
    <name type="common">Nocardiopsis syringae</name>
    <dbReference type="NCBI Taxonomy" id="103733"/>
    <lineage>
        <taxon>Bacteria</taxon>
        <taxon>Bacillati</taxon>
        <taxon>Actinomycetota</taxon>
        <taxon>Actinomycetes</taxon>
        <taxon>Pseudonocardiales</taxon>
        <taxon>Pseudonocardiaceae</taxon>
        <taxon>Saccharothrix</taxon>
    </lineage>
</organism>
<evidence type="ECO:0000313" key="1">
    <source>
        <dbReference type="EMBL" id="QFZ21675.1"/>
    </source>
</evidence>
<dbReference type="RefSeq" id="WP_153278632.1">
    <property type="nucleotide sequence ID" value="NZ_CP034550.1"/>
</dbReference>
<keyword evidence="2" id="KW-1185">Reference proteome</keyword>
<protein>
    <submittedName>
        <fullName evidence="1">DUF1579 domain-containing protein</fullName>
    </submittedName>
</protein>
<accession>A0A5Q0H6Z7</accession>
<dbReference type="InterPro" id="IPR011473">
    <property type="entry name" value="DUF1579"/>
</dbReference>
<dbReference type="Pfam" id="PF07617">
    <property type="entry name" value="DUF1579"/>
    <property type="match status" value="1"/>
</dbReference>
<dbReference type="Proteomes" id="UP000325787">
    <property type="component" value="Chromosome"/>
</dbReference>
<sequence length="189" mass="21085">MDGQTSTAAPAGVDLEAMLARGLPDNFHRRLDALVGEWTVDKRTYIALGTPDNPKVWVGESRWRWLDETGGRFLREDLTGDMGGGPYYRLGVMGYSTMDGRYEWNTLDNVVSTMMTYKGAPQSAGDEVISLGGEFTDPGVLGESYVGKRIAMRTVFTFESPDRVVVEIRFVPPGEPERVADRAVYHRRK</sequence>
<evidence type="ECO:0000313" key="2">
    <source>
        <dbReference type="Proteomes" id="UP000325787"/>
    </source>
</evidence>